<protein>
    <submittedName>
        <fullName evidence="1">Fiber 2</fullName>
    </submittedName>
</protein>
<dbReference type="EMBL" id="MK101347">
    <property type="protein sequence ID" value="QCQ84146.1"/>
    <property type="molecule type" value="Genomic_DNA"/>
</dbReference>
<dbReference type="SMR" id="A0A4P8PK62"/>
<name>A0A4P8PK62_9ADEN</name>
<evidence type="ECO:0000313" key="2">
    <source>
        <dbReference type="Proteomes" id="UP000318653"/>
    </source>
</evidence>
<keyword evidence="2" id="KW-1185">Reference proteome</keyword>
<dbReference type="KEGG" id="vg:80527923"/>
<dbReference type="GeneID" id="80527923"/>
<evidence type="ECO:0000313" key="1">
    <source>
        <dbReference type="EMBL" id="QCQ84146.1"/>
    </source>
</evidence>
<dbReference type="Proteomes" id="UP000318653">
    <property type="component" value="Segment"/>
</dbReference>
<dbReference type="RefSeq" id="YP_010790518.1">
    <property type="nucleotide sequence ID" value="NC_075448.1"/>
</dbReference>
<organism evidence="1">
    <name type="scientific">White sturgeon adenovirus 1</name>
    <dbReference type="NCBI Taxonomy" id="2580388"/>
    <lineage>
        <taxon>Viruses</taxon>
        <taxon>Varidnaviria</taxon>
        <taxon>Bamfordvirae</taxon>
        <taxon>Preplasmiviricota</taxon>
        <taxon>Polisuviricotina</taxon>
        <taxon>Pharingeaviricetes</taxon>
        <taxon>Rowavirales</taxon>
        <taxon>Adenoviridae</taxon>
        <taxon>Ichtadenovirus</taxon>
        <taxon>Ichtadenovirus acipenseris</taxon>
        <taxon>Sturgeon ichtadenovirus A</taxon>
    </lineage>
</organism>
<reference evidence="1" key="1">
    <citation type="journal article" date="2019" name="Infect. Genet. Evol.">
        <title>Unconventional gene arrangement and content revealed by full genome analysis of the white sturgeon adenovirus, the single member of the genus Ichtadenovirus.</title>
        <authorList>
            <person name="Doszpoly A."/>
            <person name="Harrach B."/>
            <person name="LaPatra S."/>
            <person name="Benko M."/>
        </authorList>
    </citation>
    <scope>NUCLEOTIDE SEQUENCE</scope>
    <source>
        <strain evidence="1">WSAdV1/1996</strain>
    </source>
</reference>
<dbReference type="Gene3D" id="2.60.120.200">
    <property type="match status" value="1"/>
</dbReference>
<dbReference type="SUPFAM" id="SSF52266">
    <property type="entry name" value="SGNH hydrolase"/>
    <property type="match status" value="1"/>
</dbReference>
<accession>A0A4P8PK62</accession>
<proteinExistence type="predicted"/>
<sequence length="693" mass="77201">MGTPIYPYIPVEPKAMPPFYGAGLKEEDDTMTLMMDINTDQFVLTPELNLKSPIVPDKYRADLSKFYVIAIGGSSNGVGYGCYEKPVDYSLAENQPDPRIFQLGRFGLSSPSDEFNFNYIRNVTPTTTGYGLNFNKFRTFDDANLKLIPAMPCLDHAQNMFEYSALSTKFKKKNGGTVGYGLYVAKRLLPYIPSDYNILLVPCAFGESGFVQPPIFPVKDPLVNGQYDAVRLDISNGTDNKSPLWGADLPIAKQMIDRIKYVLNLNPLNKLMGILWTEGVQATGQKIAQHLQSTSEFVTWSNVQLAPISSQLLNQKVNWIFTSGTKYTYAQNFIGFRRKYQPRLMDLSSIYGNYAWISNNIGGEFVDLSITTLGGYSETDSDINANAFNDTKYFSAAAMVHSVSFAIAQSILVSWLDMKTEYIEWGPEFTDSNSKCGPPIKKTSSGRFDILLDNTDSLFCWLMWDDEKQALDTNFAPDTAVVKVHTKVERPTSAAMIGFISVPNYARNVLNINGDSPVTEYISVSLLPPANFEVLTAHIAFKIDNITNVSGADAEVLISIEHIDPKRQGYLKYACNDEYSFRLNFEFDNVESQLNVYGTEGLGAPTGVWNSLTVIVDMVSDNMRMFFNGSILEGGSLKKELQLLDIKRFTIGALDGGSNGTAGYISEVRLYDKMLTEEEVANLHAMTVSNFLY</sequence>
<dbReference type="InterPro" id="IPR013320">
    <property type="entry name" value="ConA-like_dom_sf"/>
</dbReference>
<dbReference type="Pfam" id="PF13385">
    <property type="entry name" value="Laminin_G_3"/>
    <property type="match status" value="1"/>
</dbReference>
<dbReference type="SUPFAM" id="SSF49899">
    <property type="entry name" value="Concanavalin A-like lectins/glucanases"/>
    <property type="match status" value="1"/>
</dbReference>